<dbReference type="PANTHER" id="PTHR44324">
    <property type="entry name" value="WD40 REPEAT DOMAIN 95"/>
    <property type="match status" value="1"/>
</dbReference>
<dbReference type="AlphaFoldDB" id="A0A0V0J9A3"/>
<proteinExistence type="predicted"/>
<dbReference type="GO" id="GO:0005509">
    <property type="term" value="F:calcium ion binding"/>
    <property type="evidence" value="ECO:0007669"/>
    <property type="project" value="InterPro"/>
</dbReference>
<evidence type="ECO:0000256" key="4">
    <source>
        <dbReference type="SAM" id="MobiDB-lite"/>
    </source>
</evidence>
<feature type="repeat" description="WD" evidence="3">
    <location>
        <begin position="664"/>
        <end position="698"/>
    </location>
</feature>
<feature type="repeat" description="WD" evidence="3">
    <location>
        <begin position="613"/>
        <end position="654"/>
    </location>
</feature>
<dbReference type="Gene3D" id="2.130.10.10">
    <property type="entry name" value="YVTN repeat-like/Quinoprotein amine dehydrogenase"/>
    <property type="match status" value="3"/>
</dbReference>
<dbReference type="InterPro" id="IPR051242">
    <property type="entry name" value="WD-EF-hand_domain"/>
</dbReference>
<evidence type="ECO:0000259" key="5">
    <source>
        <dbReference type="PROSITE" id="PS50222"/>
    </source>
</evidence>
<feature type="compositionally biased region" description="Polar residues" evidence="4">
    <location>
        <begin position="829"/>
        <end position="852"/>
    </location>
</feature>
<dbReference type="PROSITE" id="PS50222">
    <property type="entry name" value="EF_HAND_2"/>
    <property type="match status" value="1"/>
</dbReference>
<reference evidence="6" key="1">
    <citation type="submission" date="2016-01" db="EMBL/GenBank/DDBJ databases">
        <title>Reference transcriptome for the parasite Schistocephalus solidus: insights into the molecular evolution of parasitism.</title>
        <authorList>
            <person name="Hebert F.O."/>
            <person name="Grambauer S."/>
            <person name="Barber I."/>
            <person name="Landry C.R."/>
            <person name="Aubin-Horth N."/>
        </authorList>
    </citation>
    <scope>NUCLEOTIDE SEQUENCE</scope>
</reference>
<feature type="compositionally biased region" description="Low complexity" evidence="4">
    <location>
        <begin position="818"/>
        <end position="828"/>
    </location>
</feature>
<keyword evidence="1 3" id="KW-0853">WD repeat</keyword>
<evidence type="ECO:0000313" key="6">
    <source>
        <dbReference type="EMBL" id="JAP62204.1"/>
    </source>
</evidence>
<protein>
    <submittedName>
        <fullName evidence="6">WD repeat-containing protein on Y chromosome</fullName>
    </submittedName>
</protein>
<sequence length="1244" mass="139626">CKVVEMSSVRRSKSAGNSIFFAQQWSQLRSGAHVSTSNKRERGDQQGLARKFRSASSDSRSTVKTFSFHVNSGANVMDQLEFEDVQRFQFALWKTSQKHGGYVDLDTFRSTMKLHLKRPSAQIDMLVKTLFDEIDVNGLGRLSSDDICTFLLSKHKAKEVQLAKVQLVQIKEPIKTCDFLNREQVARTIAQKYGGGFIVATTDGTLAFWSSNLKLTNQRSLVFEEQTQRLTPKWYTDFLFLNEISKFVSSTGDRELEFCEMTTFEPYCRIVGLDTVPVCLTWGIRPQGNQYVIAWGDSNGDVSILLLTDITELLRIWKVSSTSGALPTVNFEQLLTQPKVQFLRWHVHSEWVVKVHYEPSVDKIISCCNEETTAVVMGCVTGSTPIGQTSRNKSTRTRLTSSSGSTTPSYRFTRTHFVHPYSNAGIRAALQAKQRLSIDQQVFRIYKGARTFAYSRDRNLLVTGGMDRIVRIWNPIVPAKPILKLFGHSSPLVYLYINSDEGSLISIAADRCIKVWDLVEYHCLMTFGENHQSLKGELQSCVYSPTSRSILLVMDHVALVEFEMNPFVVEDSWWKKRKGSEYYAGSFFTKVPSKKLASDASLPQTWTMQWEVVHSHKFPLTACKYNEAFGQLVTASVHSVIRIWDFNSGKFVYAFDGGPGDMAVTCMCFDLAGRRLLTAGQDGIIRIWNHHSGACIQELCPGGNNEKNCEISNVQCVQIGFNRFIVSVGWDRHINLFTDNSEDRVVREESIGQMQGPIPHWEHDLTKGHTEDILALAVGSSGFLATADFVGEILVWNTVSGHIFKRLSAIPPVERESTMTSMTATSVTRNRTTAWGPRSTSKGHQLSEGSEISRSATLATISTSTNTTGTTPSTQVSTDYPKRRLEGAALGGEWCVNSLLFLESRERIKTAAALVSCGPSDRIHFWAVYMRHSLYASFPLTSMCPLKIPEMDVFPTTVAVGVSATSKDPFAHLRRRTLVTTTDQRGDGTAESHLFVGDSIGRIHVWKIQGYALRGPEARPPPLLCVWRGHTEAISALEVVNSSQTLVTASTDCNVRLWKWDGSYIGTFGQPVRWNLNDPDTFQSPMQPFDVLIDPLTIPEVFQKNLQIDENSDDLEYSTRLKPSETTLETVDQEEQSRQSLKKTAEVAPSSSTISVFEVRHELESITTEGKRLRNLRTQPQRVQHGGPNDYQTLKIFEFTTSPAIHELKFSTPEQELEEQLAAKLDDPLPPLKPSIEQRIFAVK</sequence>
<feature type="region of interest" description="Disordered" evidence="4">
    <location>
        <begin position="32"/>
        <end position="56"/>
    </location>
</feature>
<dbReference type="PROSITE" id="PS50294">
    <property type="entry name" value="WD_REPEATS_REGION"/>
    <property type="match status" value="2"/>
</dbReference>
<organism evidence="6">
    <name type="scientific">Schistocephalus solidus</name>
    <name type="common">Tapeworm</name>
    <dbReference type="NCBI Taxonomy" id="70667"/>
    <lineage>
        <taxon>Eukaryota</taxon>
        <taxon>Metazoa</taxon>
        <taxon>Spiralia</taxon>
        <taxon>Lophotrochozoa</taxon>
        <taxon>Platyhelminthes</taxon>
        <taxon>Cestoda</taxon>
        <taxon>Eucestoda</taxon>
        <taxon>Diphyllobothriidea</taxon>
        <taxon>Diphyllobothriidae</taxon>
        <taxon>Schistocephalus</taxon>
    </lineage>
</organism>
<feature type="region of interest" description="Disordered" evidence="4">
    <location>
        <begin position="1126"/>
        <end position="1145"/>
    </location>
</feature>
<dbReference type="SUPFAM" id="SSF50978">
    <property type="entry name" value="WD40 repeat-like"/>
    <property type="match status" value="2"/>
</dbReference>
<feature type="repeat" description="WD" evidence="3">
    <location>
        <begin position="451"/>
        <end position="474"/>
    </location>
</feature>
<gene>
    <name evidence="6" type="primary">WDY</name>
    <name evidence="6" type="ORF">TR116184</name>
</gene>
<dbReference type="PROSITE" id="PS00678">
    <property type="entry name" value="WD_REPEATS_1"/>
    <property type="match status" value="1"/>
</dbReference>
<feature type="region of interest" description="Disordered" evidence="4">
    <location>
        <begin position="386"/>
        <end position="407"/>
    </location>
</feature>
<dbReference type="InterPro" id="IPR011992">
    <property type="entry name" value="EF-hand-dom_pair"/>
</dbReference>
<dbReference type="SMART" id="SM00320">
    <property type="entry name" value="WD40"/>
    <property type="match status" value="9"/>
</dbReference>
<feature type="region of interest" description="Disordered" evidence="4">
    <location>
        <begin position="818"/>
        <end position="853"/>
    </location>
</feature>
<evidence type="ECO:0000256" key="1">
    <source>
        <dbReference type="ARBA" id="ARBA00022574"/>
    </source>
</evidence>
<dbReference type="InterPro" id="IPR001680">
    <property type="entry name" value="WD40_rpt"/>
</dbReference>
<dbReference type="PROSITE" id="PS50082">
    <property type="entry name" value="WD_REPEATS_2"/>
    <property type="match status" value="5"/>
</dbReference>
<keyword evidence="2" id="KW-0677">Repeat</keyword>
<feature type="non-terminal residue" evidence="6">
    <location>
        <position position="1"/>
    </location>
</feature>
<dbReference type="Pfam" id="PF00400">
    <property type="entry name" value="WD40"/>
    <property type="match status" value="4"/>
</dbReference>
<feature type="compositionally biased region" description="Low complexity" evidence="4">
    <location>
        <begin position="389"/>
        <end position="407"/>
    </location>
</feature>
<dbReference type="PANTHER" id="PTHR44324:SF4">
    <property type="entry name" value="WD40 REPEAT DOMAIN 95"/>
    <property type="match status" value="1"/>
</dbReference>
<evidence type="ECO:0000256" key="3">
    <source>
        <dbReference type="PROSITE-ProRule" id="PRU00221"/>
    </source>
</evidence>
<feature type="domain" description="EF-hand" evidence="5">
    <location>
        <begin position="122"/>
        <end position="157"/>
    </location>
</feature>
<dbReference type="InterPro" id="IPR019775">
    <property type="entry name" value="WD40_repeat_CS"/>
</dbReference>
<dbReference type="SUPFAM" id="SSF47473">
    <property type="entry name" value="EF-hand"/>
    <property type="match status" value="1"/>
</dbReference>
<dbReference type="InterPro" id="IPR036322">
    <property type="entry name" value="WD40_repeat_dom_sf"/>
</dbReference>
<dbReference type="InterPro" id="IPR002048">
    <property type="entry name" value="EF_hand_dom"/>
</dbReference>
<feature type="repeat" description="WD" evidence="3">
    <location>
        <begin position="1027"/>
        <end position="1059"/>
    </location>
</feature>
<accession>A0A0V0J9A3</accession>
<evidence type="ECO:0000256" key="2">
    <source>
        <dbReference type="ARBA" id="ARBA00022737"/>
    </source>
</evidence>
<dbReference type="InterPro" id="IPR015943">
    <property type="entry name" value="WD40/YVTN_repeat-like_dom_sf"/>
</dbReference>
<feature type="repeat" description="WD" evidence="3">
    <location>
        <begin position="485"/>
        <end position="526"/>
    </location>
</feature>
<dbReference type="EMBL" id="GEEE01001021">
    <property type="protein sequence ID" value="JAP62204.1"/>
    <property type="molecule type" value="Transcribed_RNA"/>
</dbReference>
<name>A0A0V0J9A3_SCHSO</name>